<feature type="region of interest" description="Disordered" evidence="5">
    <location>
        <begin position="1162"/>
        <end position="1252"/>
    </location>
</feature>
<feature type="compositionally biased region" description="Low complexity" evidence="5">
    <location>
        <begin position="105"/>
        <end position="120"/>
    </location>
</feature>
<protein>
    <recommendedName>
        <fullName evidence="6">PHD-type domain-containing protein</fullName>
    </recommendedName>
</protein>
<gene>
    <name evidence="7" type="ORF">BJ878DRAFT_419266</name>
</gene>
<accession>A0A9P8CHF1</accession>
<dbReference type="GO" id="GO:0006357">
    <property type="term" value="P:regulation of transcription by RNA polymerase II"/>
    <property type="evidence" value="ECO:0007669"/>
    <property type="project" value="TreeGrafter"/>
</dbReference>
<evidence type="ECO:0000256" key="4">
    <source>
        <dbReference type="PROSITE-ProRule" id="PRU00146"/>
    </source>
</evidence>
<dbReference type="PANTHER" id="PTHR47636:SF1">
    <property type="entry name" value="TRANSCRIPTIONAL REGULATORY PROTEIN RCO1"/>
    <property type="match status" value="1"/>
</dbReference>
<dbReference type="OrthoDB" id="5876363at2759"/>
<feature type="compositionally biased region" description="Polar residues" evidence="5">
    <location>
        <begin position="438"/>
        <end position="453"/>
    </location>
</feature>
<feature type="compositionally biased region" description="Low complexity" evidence="5">
    <location>
        <begin position="386"/>
        <end position="397"/>
    </location>
</feature>
<dbReference type="Pfam" id="PF00628">
    <property type="entry name" value="PHD"/>
    <property type="match status" value="1"/>
</dbReference>
<name>A0A9P8CHF1_9HELO</name>
<dbReference type="Gene3D" id="3.30.40.10">
    <property type="entry name" value="Zinc/RING finger domain, C3HC4 (zinc finger)"/>
    <property type="match status" value="2"/>
</dbReference>
<dbReference type="EMBL" id="MU253849">
    <property type="protein sequence ID" value="KAG9245401.1"/>
    <property type="molecule type" value="Genomic_DNA"/>
</dbReference>
<feature type="region of interest" description="Disordered" evidence="5">
    <location>
        <begin position="469"/>
        <end position="557"/>
    </location>
</feature>
<feature type="region of interest" description="Disordered" evidence="5">
    <location>
        <begin position="653"/>
        <end position="741"/>
    </location>
</feature>
<feature type="region of interest" description="Disordered" evidence="5">
    <location>
        <begin position="265"/>
        <end position="308"/>
    </location>
</feature>
<feature type="compositionally biased region" description="Basic and acidic residues" evidence="5">
    <location>
        <begin position="1190"/>
        <end position="1200"/>
    </location>
</feature>
<evidence type="ECO:0000256" key="5">
    <source>
        <dbReference type="SAM" id="MobiDB-lite"/>
    </source>
</evidence>
<feature type="region of interest" description="Disordered" evidence="5">
    <location>
        <begin position="38"/>
        <end position="120"/>
    </location>
</feature>
<dbReference type="Proteomes" id="UP000887226">
    <property type="component" value="Unassembled WGS sequence"/>
</dbReference>
<dbReference type="InterPro" id="IPR011011">
    <property type="entry name" value="Znf_FYVE_PHD"/>
</dbReference>
<proteinExistence type="predicted"/>
<dbReference type="InterPro" id="IPR019787">
    <property type="entry name" value="Znf_PHD-finger"/>
</dbReference>
<sequence length="1252" mass="135624">MEPAIPSQKPSFAEAGNERQGVVANMAALGTMPSAKLLKAASRETGRDTMGIQSGPSSVGTPQDSMATPEPYSGEQYDAARRPSFPFSRQASISRTEEPDINSRPASAAATPAPPAINTQTTPTETTIQASAFDGAASVATVAPIDPYPSMAPTPSRFHIPSTPQGYPQYVPSHFGSNVPYNIEPPNPAKVVELAVQFALDENRLPTAYAIRTLFDQQRSNPRMMKLFEAIYSAQHSDEQMREFMMVMRHKKKEGRRNNTALEYWGDSFGNATPRDNRARASSPTQAPSEHGPSIAAASPMGVDPVRRSSITVPHTTSAVSPSADEHVSKKIRANNYEPSDFEMNDEVVENDSVKPHQTAEQVNRTSNATDKVERSRSDSQQLPRSRSMSTSSSLSSVDDTILRDDQISQNASPAKLKRSCRSGSGGGGGQEHGVDAHTQSQSSQSHPNNANQGETRFVHANANAATGSLLGAEPSSKGPSLSNQIQPTNAGLEPGPKTFTFSTVTTSPAPNLSSSSTNHAAQKPTKQSKGNQREPSASAATSSAMPSATTVLPFNPINKGPVTKAALLKKQKADANKPPGRLPYDENDKTQRLKREVRRAAAAAIGTPAESYERTPLTLPQFSESAEGFASDDGGSIPVLAPSKAPTRLRFTSSKRPKQVPAIDDESPLSSPTVLGFQKDLAPGSLSVSRAGTPNFPPRASRKSRAQGTGIRVKTSPMKKKGATAGLPKPNTGRSSPIGTNFPGDLASVLTTNLQENDDYCSCCSGSGELVCCDGCTRSFHYTCADPPVDKSKLSNTADWFCNVCTAKEARKESAPRRLFDKPTLFGSLLARIEIRNPESFTLPKEVRERFENVKTGADGEYEEFATVKPRGGRIGWDEAPDYFRLKDSKGNVILCHQCNQRALHPDRAILPCHFCHLSWHLDCINPPMSKEPTMGKPFRCPAHIDDILTAIPDNLWPAHRHRKVKNEQIMVAPTGCKNNGYIEVENNIPSDKEDNTKFNEVTEYGRTYKLPEDTIKLNFIEKVRNKYGHLPRPDRSPKRRKISHPSPQQDWADFNLDEQQAAINLTSVAYASKHKYHQDTAKMLIQTLLNQAPENVVALMAQGAPDVWAKLGAEARKLTTSDTQALIAMKALINERLKAHGEPSEDPKADASKEQTLGAATSAARLKQGTPARDTETRSKSNGAVIERSTEQQEKPNEQSEAMYGIDTSESSTVKTPGTIAVQTPNAGKDVEPDEVDDGSDGTKDPEMLV</sequence>
<evidence type="ECO:0000256" key="2">
    <source>
        <dbReference type="ARBA" id="ARBA00022771"/>
    </source>
</evidence>
<feature type="compositionally biased region" description="Polar residues" evidence="5">
    <location>
        <begin position="500"/>
        <end position="535"/>
    </location>
</feature>
<feature type="compositionally biased region" description="Polar residues" evidence="5">
    <location>
        <begin position="478"/>
        <end position="490"/>
    </location>
</feature>
<feature type="compositionally biased region" description="Basic and acidic residues" evidence="5">
    <location>
        <begin position="1243"/>
        <end position="1252"/>
    </location>
</feature>
<dbReference type="GO" id="GO:0008270">
    <property type="term" value="F:zinc ion binding"/>
    <property type="evidence" value="ECO:0007669"/>
    <property type="project" value="UniProtKB-KW"/>
</dbReference>
<dbReference type="PROSITE" id="PS50016">
    <property type="entry name" value="ZF_PHD_2"/>
    <property type="match status" value="1"/>
</dbReference>
<dbReference type="InterPro" id="IPR013083">
    <property type="entry name" value="Znf_RING/FYVE/PHD"/>
</dbReference>
<keyword evidence="2 4" id="KW-0863">Zinc-finger</keyword>
<dbReference type="SMART" id="SM00249">
    <property type="entry name" value="PHD"/>
    <property type="match status" value="2"/>
</dbReference>
<feature type="compositionally biased region" description="Polar residues" evidence="5">
    <location>
        <begin position="359"/>
        <end position="370"/>
    </location>
</feature>
<dbReference type="InterPro" id="IPR001965">
    <property type="entry name" value="Znf_PHD"/>
</dbReference>
<organism evidence="7 8">
    <name type="scientific">Calycina marina</name>
    <dbReference type="NCBI Taxonomy" id="1763456"/>
    <lineage>
        <taxon>Eukaryota</taxon>
        <taxon>Fungi</taxon>
        <taxon>Dikarya</taxon>
        <taxon>Ascomycota</taxon>
        <taxon>Pezizomycotina</taxon>
        <taxon>Leotiomycetes</taxon>
        <taxon>Helotiales</taxon>
        <taxon>Pezizellaceae</taxon>
        <taxon>Calycina</taxon>
    </lineage>
</organism>
<feature type="compositionally biased region" description="Low complexity" evidence="5">
    <location>
        <begin position="536"/>
        <end position="551"/>
    </location>
</feature>
<evidence type="ECO:0000313" key="7">
    <source>
        <dbReference type="EMBL" id="KAG9245401.1"/>
    </source>
</evidence>
<evidence type="ECO:0000259" key="6">
    <source>
        <dbReference type="PROSITE" id="PS50016"/>
    </source>
</evidence>
<keyword evidence="1" id="KW-0479">Metal-binding</keyword>
<dbReference type="SUPFAM" id="SSF57903">
    <property type="entry name" value="FYVE/PHD zinc finger"/>
    <property type="match status" value="2"/>
</dbReference>
<comment type="caution">
    <text evidence="7">The sequence shown here is derived from an EMBL/GenBank/DDBJ whole genome shotgun (WGS) entry which is preliminary data.</text>
</comment>
<feature type="region of interest" description="Disordered" evidence="5">
    <location>
        <begin position="353"/>
        <end position="453"/>
    </location>
</feature>
<dbReference type="CDD" id="cd15535">
    <property type="entry name" value="PHD1_Rco1"/>
    <property type="match status" value="1"/>
</dbReference>
<dbReference type="InterPro" id="IPR019786">
    <property type="entry name" value="Zinc_finger_PHD-type_CS"/>
</dbReference>
<feature type="compositionally biased region" description="Polar residues" evidence="5">
    <location>
        <begin position="1210"/>
        <end position="1228"/>
    </location>
</feature>
<feature type="domain" description="PHD-type" evidence="6">
    <location>
        <begin position="759"/>
        <end position="809"/>
    </location>
</feature>
<reference evidence="7" key="1">
    <citation type="journal article" date="2021" name="IMA Fungus">
        <title>Genomic characterization of three marine fungi, including Emericellopsis atlantica sp. nov. with signatures of a generalist lifestyle and marine biomass degradation.</title>
        <authorList>
            <person name="Hagestad O.C."/>
            <person name="Hou L."/>
            <person name="Andersen J.H."/>
            <person name="Hansen E.H."/>
            <person name="Altermark B."/>
            <person name="Li C."/>
            <person name="Kuhnert E."/>
            <person name="Cox R.J."/>
            <person name="Crous P.W."/>
            <person name="Spatafora J.W."/>
            <person name="Lail K."/>
            <person name="Amirebrahimi M."/>
            <person name="Lipzen A."/>
            <person name="Pangilinan J."/>
            <person name="Andreopoulos W."/>
            <person name="Hayes R.D."/>
            <person name="Ng V."/>
            <person name="Grigoriev I.V."/>
            <person name="Jackson S.A."/>
            <person name="Sutton T.D.S."/>
            <person name="Dobson A.D.W."/>
            <person name="Rama T."/>
        </authorList>
    </citation>
    <scope>NUCLEOTIDE SEQUENCE</scope>
    <source>
        <strain evidence="7">TRa3180A</strain>
    </source>
</reference>
<keyword evidence="8" id="KW-1185">Reference proteome</keyword>
<dbReference type="GO" id="GO:0032221">
    <property type="term" value="C:Rpd3S complex"/>
    <property type="evidence" value="ECO:0007669"/>
    <property type="project" value="TreeGrafter"/>
</dbReference>
<dbReference type="PROSITE" id="PS01359">
    <property type="entry name" value="ZF_PHD_1"/>
    <property type="match status" value="1"/>
</dbReference>
<feature type="region of interest" description="Disordered" evidence="5">
    <location>
        <begin position="1029"/>
        <end position="1052"/>
    </location>
</feature>
<keyword evidence="3" id="KW-0862">Zinc</keyword>
<evidence type="ECO:0000256" key="1">
    <source>
        <dbReference type="ARBA" id="ARBA00022723"/>
    </source>
</evidence>
<feature type="compositionally biased region" description="Polar residues" evidence="5">
    <location>
        <begin position="51"/>
        <end position="66"/>
    </location>
</feature>
<dbReference type="PANTHER" id="PTHR47636">
    <property type="entry name" value="TRANSCRIPTIONAL REGULATORY PROTEIN RCO1"/>
    <property type="match status" value="1"/>
</dbReference>
<dbReference type="InterPro" id="IPR052819">
    <property type="entry name" value="Chromatin_regulatory_protein"/>
</dbReference>
<dbReference type="CDD" id="cd15534">
    <property type="entry name" value="PHD2_PHF12_Rco1"/>
    <property type="match status" value="1"/>
</dbReference>
<evidence type="ECO:0000313" key="8">
    <source>
        <dbReference type="Proteomes" id="UP000887226"/>
    </source>
</evidence>
<dbReference type="AlphaFoldDB" id="A0A9P8CHF1"/>
<evidence type="ECO:0000256" key="3">
    <source>
        <dbReference type="ARBA" id="ARBA00022833"/>
    </source>
</evidence>